<dbReference type="AlphaFoldDB" id="A0A401QEV0"/>
<keyword evidence="3" id="KW-0472">Membrane</keyword>
<dbReference type="OrthoDB" id="2107370at2759"/>
<gene>
    <name evidence="5" type="ORF">scyTo_0024656</name>
</gene>
<evidence type="ECO:0000256" key="1">
    <source>
        <dbReference type="ARBA" id="ARBA00022741"/>
    </source>
</evidence>
<evidence type="ECO:0000313" key="6">
    <source>
        <dbReference type="Proteomes" id="UP000288216"/>
    </source>
</evidence>
<dbReference type="PANTHER" id="PTHR45627:SF16">
    <property type="entry name" value="ADENYLATE CYCLASE"/>
    <property type="match status" value="1"/>
</dbReference>
<dbReference type="GO" id="GO:0007189">
    <property type="term" value="P:adenylate cyclase-activating G protein-coupled receptor signaling pathway"/>
    <property type="evidence" value="ECO:0007669"/>
    <property type="project" value="TreeGrafter"/>
</dbReference>
<dbReference type="STRING" id="75743.A0A401QEV0"/>
<keyword evidence="1" id="KW-0547">Nucleotide-binding</keyword>
<feature type="transmembrane region" description="Helical" evidence="3">
    <location>
        <begin position="173"/>
        <end position="190"/>
    </location>
</feature>
<keyword evidence="6" id="KW-1185">Reference proteome</keyword>
<sequence length="239" mass="26487">MERRTRLRCAWQDDAYGGPPRSGLGTRSIRLGVAEAEGEADSADSGQLSLGLCRAWVVQVFQSKKFSSAKLERLYQRYFFRLNQNSLTMLMGVVVLVCAVMLIFHCLKGGLDIPYAAVLSIAMALFVILIVVCNRNAFHQAYMWLISYLVIAVLLALQVLALLAVSPRSASEGVWWTVFLVYVIYTLLPVRMRAAVISGVALTALQLAISWRKNVEDSFVWKQVRGAGGPLRFPRAGEG</sequence>
<evidence type="ECO:0000256" key="2">
    <source>
        <dbReference type="ARBA" id="ARBA00023239"/>
    </source>
</evidence>
<dbReference type="GO" id="GO:0004016">
    <property type="term" value="F:adenylate cyclase activity"/>
    <property type="evidence" value="ECO:0007669"/>
    <property type="project" value="TreeGrafter"/>
</dbReference>
<reference evidence="5 6" key="1">
    <citation type="journal article" date="2018" name="Nat. Ecol. Evol.">
        <title>Shark genomes provide insights into elasmobranch evolution and the origin of vertebrates.</title>
        <authorList>
            <person name="Hara Y"/>
            <person name="Yamaguchi K"/>
            <person name="Onimaru K"/>
            <person name="Kadota M"/>
            <person name="Koyanagi M"/>
            <person name="Keeley SD"/>
            <person name="Tatsumi K"/>
            <person name="Tanaka K"/>
            <person name="Motone F"/>
            <person name="Kageyama Y"/>
            <person name="Nozu R"/>
            <person name="Adachi N"/>
            <person name="Nishimura O"/>
            <person name="Nakagawa R"/>
            <person name="Tanegashima C"/>
            <person name="Kiyatake I"/>
            <person name="Matsumoto R"/>
            <person name="Murakumo K"/>
            <person name="Nishida K"/>
            <person name="Terakita A"/>
            <person name="Kuratani S"/>
            <person name="Sato K"/>
            <person name="Hyodo S Kuraku.S."/>
        </authorList>
    </citation>
    <scope>NUCLEOTIDE SEQUENCE [LARGE SCALE GENOMIC DNA]</scope>
</reference>
<dbReference type="Pfam" id="PF16214">
    <property type="entry name" value="AC_N"/>
    <property type="match status" value="1"/>
</dbReference>
<dbReference type="EMBL" id="BFAA01052618">
    <property type="protein sequence ID" value="GCB83948.1"/>
    <property type="molecule type" value="Genomic_DNA"/>
</dbReference>
<dbReference type="Proteomes" id="UP000288216">
    <property type="component" value="Unassembled WGS sequence"/>
</dbReference>
<keyword evidence="3" id="KW-1133">Transmembrane helix</keyword>
<feature type="transmembrane region" description="Helical" evidence="3">
    <location>
        <begin position="87"/>
        <end position="107"/>
    </location>
</feature>
<dbReference type="OMA" id="CAVHTLC"/>
<keyword evidence="2" id="KW-0456">Lyase</keyword>
<feature type="transmembrane region" description="Helical" evidence="3">
    <location>
        <begin position="113"/>
        <end position="133"/>
    </location>
</feature>
<dbReference type="PANTHER" id="PTHR45627">
    <property type="entry name" value="ADENYLATE CYCLASE TYPE 1"/>
    <property type="match status" value="1"/>
</dbReference>
<keyword evidence="3" id="KW-0812">Transmembrane</keyword>
<dbReference type="InterPro" id="IPR032628">
    <property type="entry name" value="AC_N"/>
</dbReference>
<proteinExistence type="predicted"/>
<comment type="caution">
    <text evidence="5">The sequence shown here is derived from an EMBL/GenBank/DDBJ whole genome shotgun (WGS) entry which is preliminary data.</text>
</comment>
<dbReference type="GO" id="GO:0000166">
    <property type="term" value="F:nucleotide binding"/>
    <property type="evidence" value="ECO:0007669"/>
    <property type="project" value="UniProtKB-KW"/>
</dbReference>
<protein>
    <recommendedName>
        <fullName evidence="4">Adenylate cyclase N-terminal domain-containing protein</fullName>
    </recommendedName>
</protein>
<evidence type="ECO:0000313" key="5">
    <source>
        <dbReference type="EMBL" id="GCB83948.1"/>
    </source>
</evidence>
<feature type="domain" description="Adenylate cyclase N-terminal" evidence="4">
    <location>
        <begin position="35"/>
        <end position="224"/>
    </location>
</feature>
<organism evidence="5 6">
    <name type="scientific">Scyliorhinus torazame</name>
    <name type="common">Cloudy catshark</name>
    <name type="synonym">Catulus torazame</name>
    <dbReference type="NCBI Taxonomy" id="75743"/>
    <lineage>
        <taxon>Eukaryota</taxon>
        <taxon>Metazoa</taxon>
        <taxon>Chordata</taxon>
        <taxon>Craniata</taxon>
        <taxon>Vertebrata</taxon>
        <taxon>Chondrichthyes</taxon>
        <taxon>Elasmobranchii</taxon>
        <taxon>Galeomorphii</taxon>
        <taxon>Galeoidea</taxon>
        <taxon>Carcharhiniformes</taxon>
        <taxon>Scyliorhinidae</taxon>
        <taxon>Scyliorhinus</taxon>
    </lineage>
</organism>
<evidence type="ECO:0000256" key="3">
    <source>
        <dbReference type="SAM" id="Phobius"/>
    </source>
</evidence>
<evidence type="ECO:0000259" key="4">
    <source>
        <dbReference type="Pfam" id="PF16214"/>
    </source>
</evidence>
<feature type="transmembrane region" description="Helical" evidence="3">
    <location>
        <begin position="145"/>
        <end position="167"/>
    </location>
</feature>
<dbReference type="GO" id="GO:0005886">
    <property type="term" value="C:plasma membrane"/>
    <property type="evidence" value="ECO:0007669"/>
    <property type="project" value="TreeGrafter"/>
</dbReference>
<name>A0A401QEV0_SCYTO</name>
<accession>A0A401QEV0</accession>